<dbReference type="AlphaFoldDB" id="A0A162LSF2"/>
<evidence type="ECO:0000256" key="1">
    <source>
        <dbReference type="SAM" id="Phobius"/>
    </source>
</evidence>
<feature type="transmembrane region" description="Helical" evidence="1">
    <location>
        <begin position="165"/>
        <end position="186"/>
    </location>
</feature>
<feature type="transmembrane region" description="Helical" evidence="1">
    <location>
        <begin position="198"/>
        <end position="218"/>
    </location>
</feature>
<comment type="caution">
    <text evidence="2">The sequence shown here is derived from an EMBL/GenBank/DDBJ whole genome shotgun (WGS) entry which is preliminary data.</text>
</comment>
<feature type="transmembrane region" description="Helical" evidence="1">
    <location>
        <begin position="130"/>
        <end position="153"/>
    </location>
</feature>
<evidence type="ECO:0000313" key="2">
    <source>
        <dbReference type="EMBL" id="KYO56817.1"/>
    </source>
</evidence>
<reference evidence="2 3" key="1">
    <citation type="submission" date="2015-12" db="EMBL/GenBank/DDBJ databases">
        <title>Genome sequence of Tistrella mobilis MCCC 1A02139.</title>
        <authorList>
            <person name="Lu L."/>
            <person name="Lai Q."/>
            <person name="Shao Z."/>
            <person name="Qian P."/>
        </authorList>
    </citation>
    <scope>NUCLEOTIDE SEQUENCE [LARGE SCALE GENOMIC DNA]</scope>
    <source>
        <strain evidence="2 3">MCCC 1A02139</strain>
    </source>
</reference>
<dbReference type="GeneID" id="97239011"/>
<feature type="transmembrane region" description="Helical" evidence="1">
    <location>
        <begin position="100"/>
        <end position="123"/>
    </location>
</feature>
<accession>A0A162LSF2</accession>
<dbReference type="Gene3D" id="1.20.1530.20">
    <property type="match status" value="1"/>
</dbReference>
<keyword evidence="1" id="KW-1133">Transmembrane helix</keyword>
<dbReference type="RefSeq" id="WP_062761806.1">
    <property type="nucleotide sequence ID" value="NZ_CP121042.1"/>
</dbReference>
<feature type="transmembrane region" description="Helical" evidence="1">
    <location>
        <begin position="69"/>
        <end position="94"/>
    </location>
</feature>
<feature type="transmembrane region" description="Helical" evidence="1">
    <location>
        <begin position="12"/>
        <end position="31"/>
    </location>
</feature>
<dbReference type="OrthoDB" id="7262824at2"/>
<dbReference type="Proteomes" id="UP000075787">
    <property type="component" value="Unassembled WGS sequence"/>
</dbReference>
<keyword evidence="1" id="KW-0472">Membrane</keyword>
<dbReference type="EMBL" id="LPZR01000036">
    <property type="protein sequence ID" value="KYO56817.1"/>
    <property type="molecule type" value="Genomic_DNA"/>
</dbReference>
<evidence type="ECO:0008006" key="4">
    <source>
        <dbReference type="Google" id="ProtNLM"/>
    </source>
</evidence>
<keyword evidence="1" id="KW-0812">Transmembrane</keyword>
<dbReference type="InterPro" id="IPR038770">
    <property type="entry name" value="Na+/solute_symporter_sf"/>
</dbReference>
<feature type="transmembrane region" description="Helical" evidence="1">
    <location>
        <begin position="297"/>
        <end position="317"/>
    </location>
</feature>
<name>A0A162LSF2_9PROT</name>
<proteinExistence type="predicted"/>
<gene>
    <name evidence="2" type="ORF">AUP44_21660</name>
</gene>
<organism evidence="2 3">
    <name type="scientific">Tistrella mobilis</name>
    <dbReference type="NCBI Taxonomy" id="171437"/>
    <lineage>
        <taxon>Bacteria</taxon>
        <taxon>Pseudomonadati</taxon>
        <taxon>Pseudomonadota</taxon>
        <taxon>Alphaproteobacteria</taxon>
        <taxon>Geminicoccales</taxon>
        <taxon>Geminicoccaceae</taxon>
        <taxon>Tistrella</taxon>
    </lineage>
</organism>
<feature type="transmembrane region" description="Helical" evidence="1">
    <location>
        <begin position="230"/>
        <end position="259"/>
    </location>
</feature>
<protein>
    <recommendedName>
        <fullName evidence="4">Bile acid:sodium symporter</fullName>
    </recommendedName>
</protein>
<feature type="transmembrane region" description="Helical" evidence="1">
    <location>
        <begin position="37"/>
        <end position="57"/>
    </location>
</feature>
<evidence type="ECO:0000313" key="3">
    <source>
        <dbReference type="Proteomes" id="UP000075787"/>
    </source>
</evidence>
<sequence length="326" mass="33334">MPPSARGALTALIRRHGAWLMAAGAGLGILLPDLAAAANPALLPLSCLTMFLALLRVEPTAFIAVLRRPGLGIVVIFWILLACPVLVWCLGRLVLPADDVFLRAMTLIAATPGMMSAAAYGVLLGTDVALLTLVGLPTNILAPVILPAVALLLGGGAAIDPAVTALRLAVMIGASFGGAFLVTALIGRPRIRRAAPAIDTGITLLVAAVGLAVMHGVGPALVAAPGFMTLAILSTLALNLALQATGFAVFGFAIFGFAIPGPVPVQARLSAALVSGNRNMILLLAAISGQGDRPLELIMAAGQLPLYLSPLIVAPLYRRARMRAGR</sequence>